<dbReference type="InterPro" id="IPR008584">
    <property type="entry name" value="CXXC_Zn-binding_euk"/>
</dbReference>
<dbReference type="EMBL" id="JPKY01000016">
    <property type="protein sequence ID" value="KFH46781.1"/>
    <property type="molecule type" value="Genomic_DNA"/>
</dbReference>
<proteinExistence type="inferred from homology"/>
<sequence>MFALLLTAELEGVTNLRPDDSEANPFWYMFKVQCTSCRETHANYVGVNRFEMNEMSGSRGEANFVWKCKNCKRESSASIKEAPKPYQQGEPPKAQKLIEFDCRGLEFVEFKPEGEWLAESVESGSKFTGIDLTDGEWYDYDEKAGKEVSIKEMKWEIKRS</sequence>
<evidence type="ECO:0000313" key="4">
    <source>
        <dbReference type="EMBL" id="KFH46781.1"/>
    </source>
</evidence>
<dbReference type="AlphaFoldDB" id="A0A086TBP9"/>
<gene>
    <name evidence="4" type="ORF">ACRE_024070</name>
</gene>
<organism evidence="4 5">
    <name type="scientific">Hapsidospora chrysogenum (strain ATCC 11550 / CBS 779.69 / DSM 880 / IAM 14645 / JCM 23072 / IMI 49137)</name>
    <name type="common">Acremonium chrysogenum</name>
    <dbReference type="NCBI Taxonomy" id="857340"/>
    <lineage>
        <taxon>Eukaryota</taxon>
        <taxon>Fungi</taxon>
        <taxon>Dikarya</taxon>
        <taxon>Ascomycota</taxon>
        <taxon>Pezizomycotina</taxon>
        <taxon>Sordariomycetes</taxon>
        <taxon>Hypocreomycetidae</taxon>
        <taxon>Hypocreales</taxon>
        <taxon>Bionectriaceae</taxon>
        <taxon>Hapsidospora</taxon>
    </lineage>
</organism>
<protein>
    <submittedName>
        <fullName evidence="4">Uncharacterized protein</fullName>
    </submittedName>
</protein>
<dbReference type="OrthoDB" id="10248838at2759"/>
<dbReference type="PANTHER" id="PTHR12857">
    <property type="entry name" value="CXXC MOTIF CONTAINING ZINC BINDING PROTEIN"/>
    <property type="match status" value="1"/>
</dbReference>
<name>A0A086TBP9_HAPC1</name>
<keyword evidence="5" id="KW-1185">Reference proteome</keyword>
<dbReference type="STRING" id="857340.A0A086TBP9"/>
<accession>A0A086TBP9</accession>
<dbReference type="Pfam" id="PF05907">
    <property type="entry name" value="CXXC_Zn-b_euk"/>
    <property type="match status" value="1"/>
</dbReference>
<comment type="caution">
    <text evidence="4">The sequence shown here is derived from an EMBL/GenBank/DDBJ whole genome shotgun (WGS) entry which is preliminary data.</text>
</comment>
<keyword evidence="3" id="KW-0862">Zinc</keyword>
<dbReference type="GO" id="GO:0008270">
    <property type="term" value="F:zinc ion binding"/>
    <property type="evidence" value="ECO:0007669"/>
    <property type="project" value="TreeGrafter"/>
</dbReference>
<keyword evidence="2" id="KW-0479">Metal-binding</keyword>
<evidence type="ECO:0000256" key="3">
    <source>
        <dbReference type="ARBA" id="ARBA00022833"/>
    </source>
</evidence>
<evidence type="ECO:0000256" key="2">
    <source>
        <dbReference type="ARBA" id="ARBA00022723"/>
    </source>
</evidence>
<evidence type="ECO:0000313" key="5">
    <source>
        <dbReference type="Proteomes" id="UP000029964"/>
    </source>
</evidence>
<dbReference type="PANTHER" id="PTHR12857:SF0">
    <property type="entry name" value="CXXC MOTIF CONTAINING ZINC BINDING PROTEIN"/>
    <property type="match status" value="1"/>
</dbReference>
<dbReference type="HOGENOM" id="CLU_114688_0_0_1"/>
<comment type="similarity">
    <text evidence="1">Belongs to the UPF0587 family.</text>
</comment>
<dbReference type="SUPFAM" id="SSF141678">
    <property type="entry name" value="MAL13P1.257-like"/>
    <property type="match status" value="1"/>
</dbReference>
<reference evidence="5" key="1">
    <citation type="journal article" date="2014" name="Genome Announc.">
        <title>Genome sequence and annotation of Acremonium chrysogenum, producer of the beta-lactam antibiotic cephalosporin C.</title>
        <authorList>
            <person name="Terfehr D."/>
            <person name="Dahlmann T.A."/>
            <person name="Specht T."/>
            <person name="Zadra I."/>
            <person name="Kuernsteiner H."/>
            <person name="Kueck U."/>
        </authorList>
    </citation>
    <scope>NUCLEOTIDE SEQUENCE [LARGE SCALE GENOMIC DNA]</scope>
    <source>
        <strain evidence="5">ATCC 11550 / CBS 779.69 / DSM 880 / IAM 14645 / JCM 23072 / IMI 49137</strain>
    </source>
</reference>
<evidence type="ECO:0000256" key="1">
    <source>
        <dbReference type="ARBA" id="ARBA00007818"/>
    </source>
</evidence>
<dbReference type="Proteomes" id="UP000029964">
    <property type="component" value="Unassembled WGS sequence"/>
</dbReference>